<reference evidence="1" key="1">
    <citation type="submission" date="2014-09" db="EMBL/GenBank/DDBJ databases">
        <authorList>
            <person name="Magalhaes I.L.F."/>
            <person name="Oliveira U."/>
            <person name="Santos F.R."/>
            <person name="Vidigal T.H.D.A."/>
            <person name="Brescovit A.D."/>
            <person name="Santos A.J."/>
        </authorList>
    </citation>
    <scope>NUCLEOTIDE SEQUENCE</scope>
    <source>
        <tissue evidence="1">Shoot tissue taken approximately 20 cm above the soil surface</tissue>
    </source>
</reference>
<evidence type="ECO:0000313" key="1">
    <source>
        <dbReference type="EMBL" id="JAD32903.1"/>
    </source>
</evidence>
<name>A0A0A8Z5D3_ARUDO</name>
<reference evidence="1" key="2">
    <citation type="journal article" date="2015" name="Data Brief">
        <title>Shoot transcriptome of the giant reed, Arundo donax.</title>
        <authorList>
            <person name="Barrero R.A."/>
            <person name="Guerrero F.D."/>
            <person name="Moolhuijzen P."/>
            <person name="Goolsby J.A."/>
            <person name="Tidwell J."/>
            <person name="Bellgard S.E."/>
            <person name="Bellgard M.I."/>
        </authorList>
    </citation>
    <scope>NUCLEOTIDE SEQUENCE</scope>
    <source>
        <tissue evidence="1">Shoot tissue taken approximately 20 cm above the soil surface</tissue>
    </source>
</reference>
<dbReference type="EMBL" id="GBRH01264992">
    <property type="protein sequence ID" value="JAD32903.1"/>
    <property type="molecule type" value="Transcribed_RNA"/>
</dbReference>
<dbReference type="AlphaFoldDB" id="A0A0A8Z5D3"/>
<protein>
    <submittedName>
        <fullName evidence="1">Uncharacterized protein</fullName>
    </submittedName>
</protein>
<proteinExistence type="predicted"/>
<accession>A0A0A8Z5D3</accession>
<sequence>MLYVRCNPKRNQASPHSALRLLPVQMYFCLSMGSRFMHT</sequence>
<organism evidence="1">
    <name type="scientific">Arundo donax</name>
    <name type="common">Giant reed</name>
    <name type="synonym">Donax arundinaceus</name>
    <dbReference type="NCBI Taxonomy" id="35708"/>
    <lineage>
        <taxon>Eukaryota</taxon>
        <taxon>Viridiplantae</taxon>
        <taxon>Streptophyta</taxon>
        <taxon>Embryophyta</taxon>
        <taxon>Tracheophyta</taxon>
        <taxon>Spermatophyta</taxon>
        <taxon>Magnoliopsida</taxon>
        <taxon>Liliopsida</taxon>
        <taxon>Poales</taxon>
        <taxon>Poaceae</taxon>
        <taxon>PACMAD clade</taxon>
        <taxon>Arundinoideae</taxon>
        <taxon>Arundineae</taxon>
        <taxon>Arundo</taxon>
    </lineage>
</organism>